<feature type="domain" description="DEUBAD" evidence="12">
    <location>
        <begin position="315"/>
        <end position="424"/>
    </location>
</feature>
<sequence>MNVFARDEKRHGTLSAWSLQVLPIFVWVSSGYSGFLPHSNNMQLGFCSSPQVLEKYHNTPMSHKEILQVIQREGLKEISGTSPLACLNAMLHTNSRGEEGMFYKVPGRMGVYTLKKDVADVVKELSDCSEDSSEAQSDSQGSEHSTSSSSSTSTASNKDRRRSCWKRKVTSRVSQPSSPQPSCPSPPIPAGKVISPSQKLSKKALKQALKQQQQRKKQQRRAVMPVPTSQHLLLKTVKSTSNIATAKPAPPQTWASKRSEVQPRTHQISAPDAKLAVKSNESLEGLGNKDLQRSSRLRDRHLKRTKCAEIDVETPDSILVNTNLRALINKHTFSLLPADCQQRLLRLLPEVDRPVGSDGLLKLNSSALNNEFFTSASQSWKERLAEGEFTPEMQLRIRQEIEKEKKVEMWKEQFYESYYGENSGLTMEEFSDMTAEDNDIKGEIFPPVEHMMAKPADVEGKAPEDSLIVKTEKDRECLLKSNLSEGTEAIPQVDNTDISTVLNANSTKDSEMAKENKPDSVVETTTQTMYTDCESILAEPISHTCVTPNKPKSPNVVQLSRTPANIGDLPQDSSEASTPEKTPEKSEASLTSGAKRRLNVSESSLASPEKSPRLMTPSQSPQPFRALCKPPKETAQQSPEQKVPPLKIPMSWINPKPFLISQVSHRAPFPASNNSPGRTGARTLADIKAKAQLAREKRAAAAAAHGGSIPGPGPGGGPVPATSGPSTRSSSSIPANNPLVTQLLQGKNVPLDQILPRPSAKVEMKTVSLPSADKPPSASTVKAVDSCRKEDLEKTSHTAAQQLERFMCHNRQNPSGQRIFELFSGKNLSSSSNSSTQASVASIVNQEQILQTLVKKVWQEKVNAPSPPEMNDSISQSFMLGFVGRRASKPAMSGHYLLNLSTYGRAPEPFRRIHLGSGEVDTSFNDPDHLENAGDETESITESGEEGTESEENTSEWATSTVLVKSDNRVSLKSENPCGINSNAEQFQTQDLKGKVTNVTKSNIYSDANIARNLAKMANVLSVRLKKNTSDICGMHTTSVEPQHHHTEMVQMSRTNGNSAGLLGSSFGGTINISTSPEGLQRSSVPTGGDFTSSNADNIVSFSVTLTTIPSNNTINSSCPDQPISVQAYTNESGMELSPSKCYCRLKAMIMCKGCGAFCHDDCIGPSKLCVSCLVVR</sequence>
<dbReference type="GO" id="GO:0035517">
    <property type="term" value="C:PR-DUB complex"/>
    <property type="evidence" value="ECO:0007669"/>
    <property type="project" value="TreeGrafter"/>
</dbReference>
<accession>A0AAV3AK74</accession>
<feature type="region of interest" description="Disordered" evidence="10">
    <location>
        <begin position="125"/>
        <end position="201"/>
    </location>
</feature>
<evidence type="ECO:0000313" key="13">
    <source>
        <dbReference type="EMBL" id="DBA25608.1"/>
    </source>
</evidence>
<evidence type="ECO:0000256" key="2">
    <source>
        <dbReference type="ARBA" id="ARBA00006391"/>
    </source>
</evidence>
<dbReference type="GO" id="GO:0003682">
    <property type="term" value="F:chromatin binding"/>
    <property type="evidence" value="ECO:0007669"/>
    <property type="project" value="TreeGrafter"/>
</dbReference>
<dbReference type="PROSITE" id="PS51913">
    <property type="entry name" value="HTH_HARE"/>
    <property type="match status" value="1"/>
</dbReference>
<comment type="caution">
    <text evidence="13">The sequence shown here is derived from an EMBL/GenBank/DDBJ whole genome shotgun (WGS) entry which is preliminary data.</text>
</comment>
<keyword evidence="14" id="KW-1185">Reference proteome</keyword>
<feature type="compositionally biased region" description="Polar residues" evidence="10">
    <location>
        <begin position="571"/>
        <end position="580"/>
    </location>
</feature>
<evidence type="ECO:0000256" key="1">
    <source>
        <dbReference type="ARBA" id="ARBA00004123"/>
    </source>
</evidence>
<dbReference type="GO" id="GO:0045944">
    <property type="term" value="P:positive regulation of transcription by RNA polymerase II"/>
    <property type="evidence" value="ECO:0007669"/>
    <property type="project" value="TreeGrafter"/>
</dbReference>
<feature type="domain" description="HTH HARE-type" evidence="11">
    <location>
        <begin position="44"/>
        <end position="117"/>
    </location>
</feature>
<feature type="compositionally biased region" description="Pro residues" evidence="10">
    <location>
        <begin position="178"/>
        <end position="189"/>
    </location>
</feature>
<comment type="similarity">
    <text evidence="2">Belongs to the Asx family.</text>
</comment>
<keyword evidence="5" id="KW-0863">Zinc-finger</keyword>
<gene>
    <name evidence="13" type="ORF">GDO54_009982</name>
</gene>
<feature type="compositionally biased region" description="Basic and acidic residues" evidence="10">
    <location>
        <begin position="508"/>
        <end position="520"/>
    </location>
</feature>
<evidence type="ECO:0008006" key="15">
    <source>
        <dbReference type="Google" id="ProtNLM"/>
    </source>
</evidence>
<evidence type="ECO:0000256" key="6">
    <source>
        <dbReference type="ARBA" id="ARBA00022833"/>
    </source>
</evidence>
<keyword evidence="6" id="KW-0862">Zinc</keyword>
<dbReference type="GO" id="GO:0003677">
    <property type="term" value="F:DNA binding"/>
    <property type="evidence" value="ECO:0007669"/>
    <property type="project" value="InterPro"/>
</dbReference>
<dbReference type="PANTHER" id="PTHR13578">
    <property type="entry name" value="ADDITIONAL SEX COMBS LIKE PROTEIN ASXL"/>
    <property type="match status" value="1"/>
</dbReference>
<dbReference type="InterPro" id="IPR044867">
    <property type="entry name" value="DEUBAD_dom"/>
</dbReference>
<evidence type="ECO:0000256" key="8">
    <source>
        <dbReference type="ARBA" id="ARBA00023163"/>
    </source>
</evidence>
<feature type="compositionally biased region" description="Basic residues" evidence="10">
    <location>
        <begin position="159"/>
        <end position="170"/>
    </location>
</feature>
<evidence type="ECO:0000256" key="10">
    <source>
        <dbReference type="SAM" id="MobiDB-lite"/>
    </source>
</evidence>
<dbReference type="InterPro" id="IPR026905">
    <property type="entry name" value="ASX-like_PHD"/>
</dbReference>
<evidence type="ECO:0000259" key="11">
    <source>
        <dbReference type="PROSITE" id="PS51913"/>
    </source>
</evidence>
<evidence type="ECO:0000259" key="12">
    <source>
        <dbReference type="PROSITE" id="PS51916"/>
    </source>
</evidence>
<dbReference type="PANTHER" id="PTHR13578:SF11">
    <property type="entry name" value="POLYCOMB GROUP PROTEIN ASXL2-RELATED"/>
    <property type="match status" value="1"/>
</dbReference>
<reference evidence="13" key="1">
    <citation type="thesis" date="2020" institute="ProQuest LLC" country="789 East Eisenhower Parkway, Ann Arbor, MI, USA">
        <title>Comparative Genomics and Chromosome Evolution.</title>
        <authorList>
            <person name="Mudd A.B."/>
        </authorList>
    </citation>
    <scope>NUCLEOTIDE SEQUENCE</scope>
    <source>
        <strain evidence="13">1538</strain>
        <tissue evidence="13">Blood</tissue>
    </source>
</reference>
<organism evidence="13 14">
    <name type="scientific">Pyxicephalus adspersus</name>
    <name type="common">African bullfrog</name>
    <dbReference type="NCBI Taxonomy" id="30357"/>
    <lineage>
        <taxon>Eukaryota</taxon>
        <taxon>Metazoa</taxon>
        <taxon>Chordata</taxon>
        <taxon>Craniata</taxon>
        <taxon>Vertebrata</taxon>
        <taxon>Euteleostomi</taxon>
        <taxon>Amphibia</taxon>
        <taxon>Batrachia</taxon>
        <taxon>Anura</taxon>
        <taxon>Neobatrachia</taxon>
        <taxon>Ranoidea</taxon>
        <taxon>Pyxicephalidae</taxon>
        <taxon>Pyxicephalinae</taxon>
        <taxon>Pyxicephalus</taxon>
    </lineage>
</organism>
<dbReference type="GO" id="GO:0008270">
    <property type="term" value="F:zinc ion binding"/>
    <property type="evidence" value="ECO:0007669"/>
    <property type="project" value="UniProtKB-KW"/>
</dbReference>
<feature type="region of interest" description="Disordered" evidence="10">
    <location>
        <begin position="545"/>
        <end position="649"/>
    </location>
</feature>
<keyword evidence="7" id="KW-0805">Transcription regulation</keyword>
<keyword evidence="8" id="KW-0804">Transcription</keyword>
<feature type="region of interest" description="Disordered" evidence="10">
    <location>
        <begin position="918"/>
        <end position="958"/>
    </location>
</feature>
<feature type="region of interest" description="Disordered" evidence="10">
    <location>
        <begin position="505"/>
        <end position="524"/>
    </location>
</feature>
<dbReference type="EMBL" id="DYDO01000004">
    <property type="protein sequence ID" value="DBA25608.1"/>
    <property type="molecule type" value="Genomic_DNA"/>
</dbReference>
<feature type="compositionally biased region" description="Low complexity" evidence="10">
    <location>
        <begin position="719"/>
        <end position="732"/>
    </location>
</feature>
<feature type="compositionally biased region" description="Polar residues" evidence="10">
    <location>
        <begin position="545"/>
        <end position="563"/>
    </location>
</feature>
<keyword evidence="3" id="KW-0678">Repressor</keyword>
<feature type="region of interest" description="Disordered" evidence="10">
    <location>
        <begin position="697"/>
        <end position="736"/>
    </location>
</feature>
<evidence type="ECO:0000256" key="3">
    <source>
        <dbReference type="ARBA" id="ARBA00022491"/>
    </source>
</evidence>
<dbReference type="GO" id="GO:0009887">
    <property type="term" value="P:animal organ morphogenesis"/>
    <property type="evidence" value="ECO:0007669"/>
    <property type="project" value="TreeGrafter"/>
</dbReference>
<dbReference type="Pfam" id="PF13922">
    <property type="entry name" value="PHD_3"/>
    <property type="match status" value="1"/>
</dbReference>
<protein>
    <recommendedName>
        <fullName evidence="15">Polycomb group protein ASXL2</fullName>
    </recommendedName>
</protein>
<feature type="compositionally biased region" description="Acidic residues" evidence="10">
    <location>
        <begin position="933"/>
        <end position="954"/>
    </location>
</feature>
<comment type="subcellular location">
    <subcellularLocation>
        <location evidence="1">Nucleus</location>
    </subcellularLocation>
</comment>
<keyword evidence="4" id="KW-0479">Metal-binding</keyword>
<dbReference type="Proteomes" id="UP001181693">
    <property type="component" value="Unassembled WGS sequence"/>
</dbReference>
<evidence type="ECO:0000256" key="4">
    <source>
        <dbReference type="ARBA" id="ARBA00022723"/>
    </source>
</evidence>
<dbReference type="PROSITE" id="PS51916">
    <property type="entry name" value="DEUBAD"/>
    <property type="match status" value="1"/>
</dbReference>
<feature type="region of interest" description="Disordered" evidence="10">
    <location>
        <begin position="244"/>
        <end position="272"/>
    </location>
</feature>
<evidence type="ECO:0000256" key="9">
    <source>
        <dbReference type="ARBA" id="ARBA00023242"/>
    </source>
</evidence>
<dbReference type="GO" id="GO:0042975">
    <property type="term" value="F:peroxisome proliferator activated receptor binding"/>
    <property type="evidence" value="ECO:0007669"/>
    <property type="project" value="TreeGrafter"/>
</dbReference>
<dbReference type="AlphaFoldDB" id="A0AAV3AK74"/>
<feature type="compositionally biased region" description="Low complexity" evidence="10">
    <location>
        <begin position="134"/>
        <end position="156"/>
    </location>
</feature>
<evidence type="ECO:0000313" key="14">
    <source>
        <dbReference type="Proteomes" id="UP001181693"/>
    </source>
</evidence>
<name>A0AAV3AK74_PYXAD</name>
<evidence type="ECO:0000256" key="7">
    <source>
        <dbReference type="ARBA" id="ARBA00023015"/>
    </source>
</evidence>
<evidence type="ECO:0000256" key="5">
    <source>
        <dbReference type="ARBA" id="ARBA00022771"/>
    </source>
</evidence>
<dbReference type="Pfam" id="PF05066">
    <property type="entry name" value="HARE-HTH"/>
    <property type="match status" value="1"/>
</dbReference>
<dbReference type="InterPro" id="IPR007759">
    <property type="entry name" value="Asxl_HARE-HTH"/>
</dbReference>
<dbReference type="InterPro" id="IPR028020">
    <property type="entry name" value="ASX_DEUBAD_dom"/>
</dbReference>
<dbReference type="Pfam" id="PF13919">
    <property type="entry name" value="ASXH"/>
    <property type="match status" value="1"/>
</dbReference>
<keyword evidence="9" id="KW-0539">Nucleus</keyword>
<proteinExistence type="inferred from homology"/>
<dbReference type="InterPro" id="IPR024811">
    <property type="entry name" value="ASX/ASX-like"/>
</dbReference>